<evidence type="ECO:0000256" key="2">
    <source>
        <dbReference type="ARBA" id="ARBA00022478"/>
    </source>
</evidence>
<dbReference type="InterPro" id="IPR041178">
    <property type="entry name" value="RPA43_OB"/>
</dbReference>
<feature type="region of interest" description="Disordered" evidence="5">
    <location>
        <begin position="1"/>
        <end position="58"/>
    </location>
</feature>
<comment type="subcellular location">
    <subcellularLocation>
        <location evidence="1">Nucleus</location>
    </subcellularLocation>
</comment>
<dbReference type="Proteomes" id="UP000245768">
    <property type="component" value="Unassembled WGS sequence"/>
</dbReference>
<accession>A0A316YYZ6</accession>
<evidence type="ECO:0000313" key="8">
    <source>
        <dbReference type="Proteomes" id="UP000245768"/>
    </source>
</evidence>
<protein>
    <recommendedName>
        <fullName evidence="6">RPA43 OB domain-containing protein</fullName>
    </recommendedName>
</protein>
<dbReference type="GO" id="GO:0006352">
    <property type="term" value="P:DNA-templated transcription initiation"/>
    <property type="evidence" value="ECO:0007669"/>
    <property type="project" value="InterPro"/>
</dbReference>
<feature type="domain" description="RPA43 OB" evidence="6">
    <location>
        <begin position="145"/>
        <end position="274"/>
    </location>
</feature>
<feature type="compositionally biased region" description="Basic residues" evidence="5">
    <location>
        <begin position="372"/>
        <end position="387"/>
    </location>
</feature>
<keyword evidence="4" id="KW-0539">Nucleus</keyword>
<evidence type="ECO:0000256" key="5">
    <source>
        <dbReference type="SAM" id="MobiDB-lite"/>
    </source>
</evidence>
<organism evidence="7 8">
    <name type="scientific">Acaromyces ingoldii</name>
    <dbReference type="NCBI Taxonomy" id="215250"/>
    <lineage>
        <taxon>Eukaryota</taxon>
        <taxon>Fungi</taxon>
        <taxon>Dikarya</taxon>
        <taxon>Basidiomycota</taxon>
        <taxon>Ustilaginomycotina</taxon>
        <taxon>Exobasidiomycetes</taxon>
        <taxon>Exobasidiales</taxon>
        <taxon>Cryptobasidiaceae</taxon>
        <taxon>Acaromyces</taxon>
    </lineage>
</organism>
<dbReference type="RefSeq" id="XP_025381550.1">
    <property type="nucleotide sequence ID" value="XM_025519515.1"/>
</dbReference>
<dbReference type="InterPro" id="IPR045113">
    <property type="entry name" value="Rpb7-like"/>
</dbReference>
<evidence type="ECO:0000256" key="3">
    <source>
        <dbReference type="ARBA" id="ARBA00023163"/>
    </source>
</evidence>
<dbReference type="GO" id="GO:0006362">
    <property type="term" value="P:transcription elongation by RNA polymerase I"/>
    <property type="evidence" value="ECO:0007669"/>
    <property type="project" value="TreeGrafter"/>
</dbReference>
<feature type="compositionally biased region" description="Low complexity" evidence="5">
    <location>
        <begin position="280"/>
        <end position="291"/>
    </location>
</feature>
<feature type="compositionally biased region" description="Acidic residues" evidence="5">
    <location>
        <begin position="204"/>
        <end position="227"/>
    </location>
</feature>
<feature type="compositionally biased region" description="Low complexity" evidence="5">
    <location>
        <begin position="40"/>
        <end position="55"/>
    </location>
</feature>
<reference evidence="7 8" key="1">
    <citation type="journal article" date="2018" name="Mol. Biol. Evol.">
        <title>Broad Genomic Sampling Reveals a Smut Pathogenic Ancestry of the Fungal Clade Ustilaginomycotina.</title>
        <authorList>
            <person name="Kijpornyongpan T."/>
            <person name="Mondo S.J."/>
            <person name="Barry K."/>
            <person name="Sandor L."/>
            <person name="Lee J."/>
            <person name="Lipzen A."/>
            <person name="Pangilinan J."/>
            <person name="LaButti K."/>
            <person name="Hainaut M."/>
            <person name="Henrissat B."/>
            <person name="Grigoriev I.V."/>
            <person name="Spatafora J.W."/>
            <person name="Aime M.C."/>
        </authorList>
    </citation>
    <scope>NUCLEOTIDE SEQUENCE [LARGE SCALE GENOMIC DNA]</scope>
    <source>
        <strain evidence="7 8">MCA 4198</strain>
    </source>
</reference>
<dbReference type="AlphaFoldDB" id="A0A316YYZ6"/>
<keyword evidence="2" id="KW-0240">DNA-directed RNA polymerase</keyword>
<feature type="region of interest" description="Disordered" evidence="5">
    <location>
        <begin position="280"/>
        <end position="387"/>
    </location>
</feature>
<feature type="compositionally biased region" description="Basic residues" evidence="5">
    <location>
        <begin position="10"/>
        <end position="20"/>
    </location>
</feature>
<feature type="compositionally biased region" description="Basic and acidic residues" evidence="5">
    <location>
        <begin position="347"/>
        <end position="358"/>
    </location>
</feature>
<evidence type="ECO:0000256" key="1">
    <source>
        <dbReference type="ARBA" id="ARBA00004123"/>
    </source>
</evidence>
<keyword evidence="8" id="KW-1185">Reference proteome</keyword>
<dbReference type="PANTHER" id="PTHR12709">
    <property type="entry name" value="DNA-DIRECTED RNA POLYMERASE II, III"/>
    <property type="match status" value="1"/>
</dbReference>
<dbReference type="OrthoDB" id="10250504at2759"/>
<dbReference type="Gene3D" id="3.30.1490.120">
    <property type="entry name" value="RNA polymerase Rpb7-like, N-terminal domain"/>
    <property type="match status" value="1"/>
</dbReference>
<gene>
    <name evidence="7" type="ORF">FA10DRAFT_249074</name>
</gene>
<dbReference type="Gene3D" id="2.40.50.1060">
    <property type="match status" value="1"/>
</dbReference>
<evidence type="ECO:0000256" key="4">
    <source>
        <dbReference type="ARBA" id="ARBA00023242"/>
    </source>
</evidence>
<dbReference type="InParanoid" id="A0A316YYZ6"/>
<dbReference type="Pfam" id="PF17875">
    <property type="entry name" value="RPA43_OB"/>
    <property type="match status" value="1"/>
</dbReference>
<dbReference type="GeneID" id="37041431"/>
<sequence length="387" mass="42439">MSSAGDVSEKRHKKDKHKSKDGRDKEERRRDKHARKEAKAAAAATASSSQGSESRNGGAVLGEAESAFRYVYPVMQVSAPPVLAHNPKRAVQELLDTLLMRYVPQLDGVLLAHRQITLTRSHACIDSNSAYASFPVGLTALVWAPRIGMRLEGQLKLSTPSHISLLVHGIFNASITAAHLPSTKSPTMTVEDEQYEWHNFEDGEEYAEPNEDGETGAEEANGDEEMMTGEKSTGYWRNRETGARLGEDTDGRVSFTVVGLTIANNLLSLYGSLLKAPFSVPAPSTASTSTEPARRVRFRFQEDDDDDDDDDDDEEEGGADAGRAPPNGRAVGAPELVESHRKRKKERRSEGPRRKDEASASEGESEGESSSHSKREKKRRKKAEGHS</sequence>
<dbReference type="GO" id="GO:0005736">
    <property type="term" value="C:RNA polymerase I complex"/>
    <property type="evidence" value="ECO:0007669"/>
    <property type="project" value="TreeGrafter"/>
</dbReference>
<dbReference type="STRING" id="215250.A0A316YYZ6"/>
<feature type="compositionally biased region" description="Acidic residues" evidence="5">
    <location>
        <begin position="302"/>
        <end position="318"/>
    </location>
</feature>
<dbReference type="EMBL" id="KZ819634">
    <property type="protein sequence ID" value="PWN94352.1"/>
    <property type="molecule type" value="Genomic_DNA"/>
</dbReference>
<proteinExistence type="predicted"/>
<evidence type="ECO:0000259" key="6">
    <source>
        <dbReference type="Pfam" id="PF17875"/>
    </source>
</evidence>
<dbReference type="PANTHER" id="PTHR12709:SF5">
    <property type="entry name" value="DNA-DIRECTED RNA POLYMERASE I SUBUNIT RPA43"/>
    <property type="match status" value="1"/>
</dbReference>
<evidence type="ECO:0000313" key="7">
    <source>
        <dbReference type="EMBL" id="PWN94352.1"/>
    </source>
</evidence>
<feature type="region of interest" description="Disordered" evidence="5">
    <location>
        <begin position="204"/>
        <end position="237"/>
    </location>
</feature>
<dbReference type="InterPro" id="IPR036898">
    <property type="entry name" value="RNA_pol_Rpb7-like_N_sf"/>
</dbReference>
<name>A0A316YYZ6_9BASI</name>
<keyword evidence="3" id="KW-0804">Transcription</keyword>